<evidence type="ECO:0000259" key="10">
    <source>
        <dbReference type="PROSITE" id="PS50011"/>
    </source>
</evidence>
<dbReference type="SMART" id="SM00220">
    <property type="entry name" value="S_TKc"/>
    <property type="match status" value="1"/>
</dbReference>
<evidence type="ECO:0000256" key="3">
    <source>
        <dbReference type="ARBA" id="ARBA00022741"/>
    </source>
</evidence>
<feature type="region of interest" description="Disordered" evidence="7">
    <location>
        <begin position="1355"/>
        <end position="1374"/>
    </location>
</feature>
<proteinExistence type="predicted"/>
<sequence length="1421" mass="148705">MARRPEGVGQQSTFRVGQLCLKLALVVLVTALAPSAAEPNITFSYSGAAYILLLDPLPFVEAVASCARDGLLPTRGSLLPIELLPTNFLQIYITDRKLAESFLFGIREVAAARVAEQQGWEMWTWDQDRTCRASMNIWAGTASENQLQTADVPCSWRLAYVCVEAWAVEAAGLSAAPSWLSSARSAAQQPSPYALGPGASGLALLRSDLVIGDPAPPPDCVTFDEADVFWREGPVVSAMYRGGTHDLYALKPLHEAMAAAAWRSLSAPASIAGFVGVYLPDRDQGSAWEMHNTVTDGRDYVVRVEGCFRGPVVERLLLTSRTGRRYQLGRGSCTTRFREDAPPGGYLAGFAGAYLNASLWAPGADGEVVFIRQLRLLWAAPAGSPPPAYSVRPVPAIAGPTCPTARPTVRSLQGQQPGECGAGSGRVCPSNRCCTPQTVSSANGSMFFCAVGSMVCQANFCNPEYGLCGKVGEKPATQFVHTPVVAGAEADPAVYIINTEQPMTYTAAMYYCKRSSYLGLTWRLVWIADVLRLYTSLDVRRRAYMSMAGRRLWINMHNNSDGPYAYPCMLGGFGISVSPSAHAFVPYGCDALALAICKAQLPQPRTNALLNVSKSSAWAAGEHQLFTSSQIGSGPLGPSCPFSLGLGSASGGSGGLRGVGFGKVTSDASSMMAEAVWADNSTNVGSVSVLAPLTSISLSLGVDLLNETESTEQLTGLRLERAGMEAETAGGGSSGGWHALALAPGETVVAVSGCAGGYVERLVLHTSQGRLWTAPFSSVSMCSLPFQESAPPGAYLVGMQGYVGYYLEALQLVWGLPTAPAPSAAASPDSGSSGSGGSGNTGAIVGGVVGGVVGLALVAGLVLVFLVWRRRRGPSTSGTSSADSLSATLDKVAPSGGGPQAVPGDVQQAECGGPGAKPQVGSRQSSPPESTSDRADTMQLNTDLAPGTDDVVLTVEGDGGCAAPAPNAPSPLLQGPNSPALTPSRTHLERLVSKGRWVMQTPETLAGGPSSAGGASASTQQPRVDSCLDSGPGSVASAAAVARAMDVVMVPTDTSPTSSDAGSSSGLARLVLGMDVVVDEESMLGKGASGVVRKGYMQTKDGRRTPVAVKLLDPSTDMLAGLRNLAHEVHVLSRLDHPNIVRLYGGSLAPPRPFLVEELMNTPLNAIIHSRHRDGRHVYAYGLAGILRMSRDIAAGLAYLHPTVVHRDLKPGNVLLDANGVVKIADFGLSRFKQNTTLLTSNLEVGTSAYCPPEVFTPTESKVTDRCDVYALGCLICELVTRRRPWEGTRNAVIGYLVAIERRRPDLPAPDDPLCPPALRSLIERCWRHNSEERPSSAEILKRLTLLLNEHTTSTAQLGSRPHSLVVPTRTGSTVGSSGMGLGVGLGGSRIGALAMEAAGRVAMLDGGENGEKEGGSGSAC</sequence>
<dbReference type="InterPro" id="IPR017441">
    <property type="entry name" value="Protein_kinase_ATP_BS"/>
</dbReference>
<dbReference type="GO" id="GO:0004672">
    <property type="term" value="F:protein kinase activity"/>
    <property type="evidence" value="ECO:0007669"/>
    <property type="project" value="InterPro"/>
</dbReference>
<evidence type="ECO:0000256" key="2">
    <source>
        <dbReference type="ARBA" id="ARBA00022734"/>
    </source>
</evidence>
<feature type="region of interest" description="Disordered" evidence="7">
    <location>
        <begin position="1002"/>
        <end position="1031"/>
    </location>
</feature>
<feature type="compositionally biased region" description="Low complexity" evidence="7">
    <location>
        <begin position="874"/>
        <end position="890"/>
    </location>
</feature>
<dbReference type="GO" id="GO:0005524">
    <property type="term" value="F:ATP binding"/>
    <property type="evidence" value="ECO:0007669"/>
    <property type="project" value="UniProtKB-UniRule"/>
</dbReference>
<keyword evidence="8" id="KW-0472">Membrane</keyword>
<dbReference type="PROSITE" id="PS00108">
    <property type="entry name" value="PROTEIN_KINASE_ST"/>
    <property type="match status" value="1"/>
</dbReference>
<dbReference type="SUPFAM" id="SSF56112">
    <property type="entry name" value="Protein kinase-like (PK-like)"/>
    <property type="match status" value="1"/>
</dbReference>
<dbReference type="EMBL" id="JAEHOE010000038">
    <property type="protein sequence ID" value="KAG2493416.1"/>
    <property type="molecule type" value="Genomic_DNA"/>
</dbReference>
<name>A0A835Y3F8_9CHLO</name>
<feature type="chain" id="PRO_5032333609" description="Protein kinase domain-containing protein" evidence="9">
    <location>
        <begin position="38"/>
        <end position="1421"/>
    </location>
</feature>
<keyword evidence="8" id="KW-0812">Transmembrane</keyword>
<evidence type="ECO:0000256" key="7">
    <source>
        <dbReference type="SAM" id="MobiDB-lite"/>
    </source>
</evidence>
<evidence type="ECO:0000313" key="12">
    <source>
        <dbReference type="Proteomes" id="UP000612055"/>
    </source>
</evidence>
<comment type="caution">
    <text evidence="11">The sequence shown here is derived from an EMBL/GenBank/DDBJ whole genome shotgun (WGS) entry which is preliminary data.</text>
</comment>
<evidence type="ECO:0000256" key="5">
    <source>
        <dbReference type="ARBA" id="ARBA00022840"/>
    </source>
</evidence>
<reference evidence="11" key="1">
    <citation type="journal article" date="2020" name="bioRxiv">
        <title>Comparative genomics of Chlamydomonas.</title>
        <authorList>
            <person name="Craig R.J."/>
            <person name="Hasan A.R."/>
            <person name="Ness R.W."/>
            <person name="Keightley P.D."/>
        </authorList>
    </citation>
    <scope>NUCLEOTIDE SEQUENCE</scope>
    <source>
        <strain evidence="11">CCAP 11/70</strain>
    </source>
</reference>
<feature type="transmembrane region" description="Helical" evidence="8">
    <location>
        <begin position="843"/>
        <end position="868"/>
    </location>
</feature>
<evidence type="ECO:0000256" key="6">
    <source>
        <dbReference type="PROSITE-ProRule" id="PRU10141"/>
    </source>
</evidence>
<dbReference type="PROSITE" id="PS00107">
    <property type="entry name" value="PROTEIN_KINASE_ATP"/>
    <property type="match status" value="1"/>
</dbReference>
<feature type="binding site" evidence="6">
    <location>
        <position position="1110"/>
    </location>
    <ligand>
        <name>ATP</name>
        <dbReference type="ChEBI" id="CHEBI:30616"/>
    </ligand>
</feature>
<keyword evidence="9" id="KW-0732">Signal</keyword>
<keyword evidence="1" id="KW-0808">Transferase</keyword>
<dbReference type="PANTHER" id="PTHR33589:SF3">
    <property type="entry name" value="ZYMOGEN GRANULE MEMBRANE PROTEIN 16-LIKE"/>
    <property type="match status" value="1"/>
</dbReference>
<dbReference type="InterPro" id="IPR036404">
    <property type="entry name" value="Jacalin-like_lectin_dom_sf"/>
</dbReference>
<dbReference type="Gene3D" id="1.10.510.10">
    <property type="entry name" value="Transferase(Phosphotransferase) domain 1"/>
    <property type="match status" value="1"/>
</dbReference>
<protein>
    <recommendedName>
        <fullName evidence="10">Protein kinase domain-containing protein</fullName>
    </recommendedName>
</protein>
<dbReference type="InterPro" id="IPR000719">
    <property type="entry name" value="Prot_kinase_dom"/>
</dbReference>
<dbReference type="InterPro" id="IPR011009">
    <property type="entry name" value="Kinase-like_dom_sf"/>
</dbReference>
<dbReference type="SUPFAM" id="SSF51101">
    <property type="entry name" value="Mannose-binding lectins"/>
    <property type="match status" value="1"/>
</dbReference>
<feature type="compositionally biased region" description="Low complexity" evidence="7">
    <location>
        <begin position="1006"/>
        <end position="1018"/>
    </location>
</feature>
<gene>
    <name evidence="11" type="ORF">HYH03_008541</name>
</gene>
<dbReference type="GO" id="GO:0030246">
    <property type="term" value="F:carbohydrate binding"/>
    <property type="evidence" value="ECO:0007669"/>
    <property type="project" value="UniProtKB-KW"/>
</dbReference>
<dbReference type="InterPro" id="IPR052321">
    <property type="entry name" value="PolyBind_ProtTraffic"/>
</dbReference>
<evidence type="ECO:0000256" key="9">
    <source>
        <dbReference type="SAM" id="SignalP"/>
    </source>
</evidence>
<feature type="region of interest" description="Disordered" evidence="7">
    <location>
        <begin position="957"/>
        <end position="981"/>
    </location>
</feature>
<dbReference type="PANTHER" id="PTHR33589">
    <property type="entry name" value="OS11G0524900 PROTEIN"/>
    <property type="match status" value="1"/>
</dbReference>
<dbReference type="Proteomes" id="UP000612055">
    <property type="component" value="Unassembled WGS sequence"/>
</dbReference>
<evidence type="ECO:0000256" key="1">
    <source>
        <dbReference type="ARBA" id="ARBA00022679"/>
    </source>
</evidence>
<keyword evidence="3 6" id="KW-0547">Nucleotide-binding</keyword>
<dbReference type="Gene3D" id="2.100.10.30">
    <property type="entry name" value="Jacalin-like lectin domain"/>
    <property type="match status" value="1"/>
</dbReference>
<keyword evidence="8" id="KW-1133">Transmembrane helix</keyword>
<evidence type="ECO:0000313" key="11">
    <source>
        <dbReference type="EMBL" id="KAG2493416.1"/>
    </source>
</evidence>
<accession>A0A835Y3F8</accession>
<feature type="region of interest" description="Disordered" evidence="7">
    <location>
        <begin position="874"/>
        <end position="935"/>
    </location>
</feature>
<keyword evidence="4" id="KW-0418">Kinase</keyword>
<dbReference type="InterPro" id="IPR008271">
    <property type="entry name" value="Ser/Thr_kinase_AS"/>
</dbReference>
<evidence type="ECO:0000256" key="4">
    <source>
        <dbReference type="ARBA" id="ARBA00022777"/>
    </source>
</evidence>
<organism evidence="11 12">
    <name type="scientific">Edaphochlamys debaryana</name>
    <dbReference type="NCBI Taxonomy" id="47281"/>
    <lineage>
        <taxon>Eukaryota</taxon>
        <taxon>Viridiplantae</taxon>
        <taxon>Chlorophyta</taxon>
        <taxon>core chlorophytes</taxon>
        <taxon>Chlorophyceae</taxon>
        <taxon>CS clade</taxon>
        <taxon>Chlamydomonadales</taxon>
        <taxon>Chlamydomonadales incertae sedis</taxon>
        <taxon>Edaphochlamys</taxon>
    </lineage>
</organism>
<dbReference type="PROSITE" id="PS50011">
    <property type="entry name" value="PROTEIN_KINASE_DOM"/>
    <property type="match status" value="1"/>
</dbReference>
<dbReference type="Pfam" id="PF00069">
    <property type="entry name" value="Pkinase"/>
    <property type="match status" value="1"/>
</dbReference>
<feature type="domain" description="Protein kinase" evidence="10">
    <location>
        <begin position="1078"/>
        <end position="1347"/>
    </location>
</feature>
<feature type="compositionally biased region" description="Polar residues" evidence="7">
    <location>
        <begin position="921"/>
        <end position="930"/>
    </location>
</feature>
<dbReference type="OrthoDB" id="540444at2759"/>
<evidence type="ECO:0000256" key="8">
    <source>
        <dbReference type="SAM" id="Phobius"/>
    </source>
</evidence>
<keyword evidence="12" id="KW-1185">Reference proteome</keyword>
<keyword evidence="2" id="KW-0430">Lectin</keyword>
<feature type="signal peptide" evidence="9">
    <location>
        <begin position="1"/>
        <end position="37"/>
    </location>
</feature>
<keyword evidence="5 6" id="KW-0067">ATP-binding</keyword>